<dbReference type="GO" id="GO:0005665">
    <property type="term" value="C:RNA polymerase II, core complex"/>
    <property type="evidence" value="ECO:0007669"/>
    <property type="project" value="UniProtKB-UniRule"/>
</dbReference>
<dbReference type="PANTHER" id="PTHR10917:SF0">
    <property type="entry name" value="DNA-DIRECTED RNA POLYMERASES I, II, AND III SUBUNIT RPABC3"/>
    <property type="match status" value="1"/>
</dbReference>
<dbReference type="STRING" id="1157962.A0A250WWI6"/>
<dbReference type="Proteomes" id="UP000232323">
    <property type="component" value="Unassembled WGS sequence"/>
</dbReference>
<dbReference type="Pfam" id="PF03870">
    <property type="entry name" value="RNA_pol_Rpb8"/>
    <property type="match status" value="1"/>
</dbReference>
<dbReference type="PANTHER" id="PTHR10917">
    <property type="entry name" value="DNA-DIRECTED RNA POLYMERASES I, II, AND III SUBUNIT RPABC3"/>
    <property type="match status" value="1"/>
</dbReference>
<dbReference type="FunFam" id="2.40.50.140:FF:000073">
    <property type="entry name" value="DNA-directed RNA polymerases I, II, and III subunit RPABC3"/>
    <property type="match status" value="1"/>
</dbReference>
<dbReference type="SMART" id="SM00658">
    <property type="entry name" value="RPOL8c"/>
    <property type="match status" value="1"/>
</dbReference>
<evidence type="ECO:0008006" key="7">
    <source>
        <dbReference type="Google" id="ProtNLM"/>
    </source>
</evidence>
<dbReference type="AlphaFoldDB" id="A0A250WWI6"/>
<reference evidence="5 6" key="1">
    <citation type="submission" date="2017-08" db="EMBL/GenBank/DDBJ databases">
        <title>Acidophilic green algal genome provides insights into adaptation to an acidic environment.</title>
        <authorList>
            <person name="Hirooka S."/>
            <person name="Hirose Y."/>
            <person name="Kanesaki Y."/>
            <person name="Higuchi S."/>
            <person name="Fujiwara T."/>
            <person name="Onuma R."/>
            <person name="Era A."/>
            <person name="Ohbayashi R."/>
            <person name="Uzuka A."/>
            <person name="Nozaki H."/>
            <person name="Yoshikawa H."/>
            <person name="Miyagishima S.Y."/>
        </authorList>
    </citation>
    <scope>NUCLEOTIDE SEQUENCE [LARGE SCALE GENOMIC DNA]</scope>
    <source>
        <strain evidence="5 6">NIES-2499</strain>
    </source>
</reference>
<dbReference type="EMBL" id="BEGY01000010">
    <property type="protein sequence ID" value="GAX74982.1"/>
    <property type="molecule type" value="Genomic_DNA"/>
</dbReference>
<dbReference type="GO" id="GO:0005736">
    <property type="term" value="C:RNA polymerase I complex"/>
    <property type="evidence" value="ECO:0007669"/>
    <property type="project" value="TreeGrafter"/>
</dbReference>
<dbReference type="GO" id="GO:0005666">
    <property type="term" value="C:RNA polymerase III complex"/>
    <property type="evidence" value="ECO:0007669"/>
    <property type="project" value="TreeGrafter"/>
</dbReference>
<proteinExistence type="inferred from homology"/>
<dbReference type="GO" id="GO:0006351">
    <property type="term" value="P:DNA-templated transcription"/>
    <property type="evidence" value="ECO:0007669"/>
    <property type="project" value="UniProtKB-UniRule"/>
</dbReference>
<protein>
    <recommendedName>
        <fullName evidence="7">DNA-directed RNA polymerases I, II, and III subunit RPABC3</fullName>
    </recommendedName>
</protein>
<evidence type="ECO:0000256" key="3">
    <source>
        <dbReference type="ARBA" id="ARBA00023242"/>
    </source>
</evidence>
<dbReference type="SUPFAM" id="SSF50249">
    <property type="entry name" value="Nucleic acid-binding proteins"/>
    <property type="match status" value="1"/>
</dbReference>
<dbReference type="GO" id="GO:0003899">
    <property type="term" value="F:DNA-directed RNA polymerase activity"/>
    <property type="evidence" value="ECO:0007669"/>
    <property type="project" value="UniProtKB-UniRule"/>
</dbReference>
<accession>A0A250WWI6</accession>
<dbReference type="OrthoDB" id="20018at2759"/>
<dbReference type="InterPro" id="IPR005570">
    <property type="entry name" value="RPABC3"/>
</dbReference>
<organism evidence="5 6">
    <name type="scientific">Chlamydomonas eustigma</name>
    <dbReference type="NCBI Taxonomy" id="1157962"/>
    <lineage>
        <taxon>Eukaryota</taxon>
        <taxon>Viridiplantae</taxon>
        <taxon>Chlorophyta</taxon>
        <taxon>core chlorophytes</taxon>
        <taxon>Chlorophyceae</taxon>
        <taxon>CS clade</taxon>
        <taxon>Chlamydomonadales</taxon>
        <taxon>Chlamydomonadaceae</taxon>
        <taxon>Chlamydomonas</taxon>
    </lineage>
</organism>
<evidence type="ECO:0000256" key="2">
    <source>
        <dbReference type="ARBA" id="ARBA00008912"/>
    </source>
</evidence>
<name>A0A250WWI6_9CHLO</name>
<comment type="similarity">
    <text evidence="2 4">Belongs to the eukaryotic RPB8 RNA polymerase subunit family.</text>
</comment>
<dbReference type="PIRSF" id="PIRSF000779">
    <property type="entry name" value="RNA_pol_Rpb8"/>
    <property type="match status" value="1"/>
</dbReference>
<evidence type="ECO:0000313" key="6">
    <source>
        <dbReference type="Proteomes" id="UP000232323"/>
    </source>
</evidence>
<dbReference type="InterPro" id="IPR012340">
    <property type="entry name" value="NA-bd_OB-fold"/>
</dbReference>
<keyword evidence="6" id="KW-1185">Reference proteome</keyword>
<comment type="caution">
    <text evidence="5">The sequence shown here is derived from an EMBL/GenBank/DDBJ whole genome shotgun (WGS) entry which is preliminary data.</text>
</comment>
<evidence type="ECO:0000256" key="4">
    <source>
        <dbReference type="PIRNR" id="PIRNR000779"/>
    </source>
</evidence>
<keyword evidence="3 4" id="KW-0539">Nucleus</keyword>
<evidence type="ECO:0000256" key="1">
    <source>
        <dbReference type="ARBA" id="ARBA00004123"/>
    </source>
</evidence>
<gene>
    <name evidence="5" type="ORF">CEUSTIGMA_g2428.t1</name>
</gene>
<sequence>MSTSSPTLFEDIFEVVKRDPDGKKFDKVSRYVCKSDLFECDMTLDVNIDVYPLEVSRKYQVALASTLNPDGTPGSDKYDASFPSATGKASLMDRFDYVMYGKVFKYKDNTSLGHPRVEVYISYGGLLMQLIGDPKKLEALEVDSAVYLLMRKV</sequence>
<dbReference type="Gene3D" id="2.40.50.140">
    <property type="entry name" value="Nucleic acid-binding proteins"/>
    <property type="match status" value="1"/>
</dbReference>
<comment type="subcellular location">
    <subcellularLocation>
        <location evidence="1">Nucleus</location>
    </subcellularLocation>
</comment>
<evidence type="ECO:0000313" key="5">
    <source>
        <dbReference type="EMBL" id="GAX74982.1"/>
    </source>
</evidence>